<keyword evidence="1" id="KW-0808">Transferase</keyword>
<dbReference type="AlphaFoldDB" id="A0A642UHB2"/>
<dbReference type="GO" id="GO:0031415">
    <property type="term" value="C:NatA complex"/>
    <property type="evidence" value="ECO:0007669"/>
    <property type="project" value="TreeGrafter"/>
</dbReference>
<sequence length="142" mass="16346">MSRHPVQLDDLTANNLGVLKRINSVVLPTNYGETWYKDSLNVGQLAKLETPQNHNQPTKIYIMTLAVLAPYRGYGIGTKLLDHIIEQAKEMYVHDVYVHVLATDDDAIQWYEKRGFEKGDLVKEYYKTMQPRGDAYVMSKKI</sequence>
<feature type="domain" description="N-acetyltransferase" evidence="3">
    <location>
        <begin position="6"/>
        <end position="142"/>
    </location>
</feature>
<comment type="caution">
    <text evidence="4">The sequence shown here is derived from an EMBL/GenBank/DDBJ whole genome shotgun (WGS) entry which is preliminary data.</text>
</comment>
<dbReference type="PANTHER" id="PTHR42919">
    <property type="entry name" value="N-ALPHA-ACETYLTRANSFERASE"/>
    <property type="match status" value="1"/>
</dbReference>
<dbReference type="PANTHER" id="PTHR42919:SF8">
    <property type="entry name" value="N-ALPHA-ACETYLTRANSFERASE 50"/>
    <property type="match status" value="1"/>
</dbReference>
<dbReference type="VEuPathDB" id="FungiDB:TRICI_006425"/>
<dbReference type="PROSITE" id="PS51186">
    <property type="entry name" value="GNAT"/>
    <property type="match status" value="1"/>
</dbReference>
<name>A0A642UHB2_9ASCO</name>
<dbReference type="Gene3D" id="3.40.630.30">
    <property type="match status" value="1"/>
</dbReference>
<evidence type="ECO:0000259" key="3">
    <source>
        <dbReference type="PROSITE" id="PS51186"/>
    </source>
</evidence>
<organism evidence="4 5">
    <name type="scientific">Trichomonascus ciferrii</name>
    <dbReference type="NCBI Taxonomy" id="44093"/>
    <lineage>
        <taxon>Eukaryota</taxon>
        <taxon>Fungi</taxon>
        <taxon>Dikarya</taxon>
        <taxon>Ascomycota</taxon>
        <taxon>Saccharomycotina</taxon>
        <taxon>Dipodascomycetes</taxon>
        <taxon>Dipodascales</taxon>
        <taxon>Trichomonascaceae</taxon>
        <taxon>Trichomonascus</taxon>
        <taxon>Trichomonascus ciferrii complex</taxon>
    </lineage>
</organism>
<dbReference type="GO" id="GO:0007064">
    <property type="term" value="P:mitotic sister chromatid cohesion"/>
    <property type="evidence" value="ECO:0007669"/>
    <property type="project" value="TreeGrafter"/>
</dbReference>
<reference evidence="4" key="1">
    <citation type="journal article" date="2019" name="G3 (Bethesda)">
        <title>Genome Assemblies of Two Rare Opportunistic Yeast Pathogens: Diutina rugosa (syn. Candida rugosa) and Trichomonascus ciferrii (syn. Candida ciferrii).</title>
        <authorList>
            <person name="Mixao V."/>
            <person name="Saus E."/>
            <person name="Hansen A.P."/>
            <person name="Lass-Florl C."/>
            <person name="Gabaldon T."/>
        </authorList>
    </citation>
    <scope>NUCLEOTIDE SEQUENCE</scope>
    <source>
        <strain evidence="4">CBS 4856</strain>
    </source>
</reference>
<dbReference type="Pfam" id="PF00583">
    <property type="entry name" value="Acetyltransf_1"/>
    <property type="match status" value="1"/>
</dbReference>
<proteinExistence type="predicted"/>
<evidence type="ECO:0000313" key="4">
    <source>
        <dbReference type="EMBL" id="KAA8898931.1"/>
    </source>
</evidence>
<keyword evidence="5" id="KW-1185">Reference proteome</keyword>
<dbReference type="Proteomes" id="UP000761534">
    <property type="component" value="Unassembled WGS sequence"/>
</dbReference>
<protein>
    <recommendedName>
        <fullName evidence="3">N-acetyltransferase domain-containing protein</fullName>
    </recommendedName>
</protein>
<dbReference type="SUPFAM" id="SSF55729">
    <property type="entry name" value="Acyl-CoA N-acyltransferases (Nat)"/>
    <property type="match status" value="1"/>
</dbReference>
<evidence type="ECO:0000256" key="1">
    <source>
        <dbReference type="ARBA" id="ARBA00022679"/>
    </source>
</evidence>
<gene>
    <name evidence="4" type="ORF">TRICI_006425</name>
</gene>
<dbReference type="EMBL" id="SWFS01000533">
    <property type="protein sequence ID" value="KAA8898931.1"/>
    <property type="molecule type" value="Genomic_DNA"/>
</dbReference>
<dbReference type="InterPro" id="IPR051556">
    <property type="entry name" value="N-term/lysine_N-AcTrnsfr"/>
</dbReference>
<dbReference type="CDD" id="cd04301">
    <property type="entry name" value="NAT_SF"/>
    <property type="match status" value="1"/>
</dbReference>
<accession>A0A642UHB2</accession>
<dbReference type="InterPro" id="IPR000182">
    <property type="entry name" value="GNAT_dom"/>
</dbReference>
<evidence type="ECO:0000256" key="2">
    <source>
        <dbReference type="ARBA" id="ARBA00023315"/>
    </source>
</evidence>
<dbReference type="OrthoDB" id="47374at2759"/>
<dbReference type="GO" id="GO:0016747">
    <property type="term" value="F:acyltransferase activity, transferring groups other than amino-acyl groups"/>
    <property type="evidence" value="ECO:0007669"/>
    <property type="project" value="InterPro"/>
</dbReference>
<dbReference type="InterPro" id="IPR016181">
    <property type="entry name" value="Acyl_CoA_acyltransferase"/>
</dbReference>
<keyword evidence="2" id="KW-0012">Acyltransferase</keyword>
<evidence type="ECO:0000313" key="5">
    <source>
        <dbReference type="Proteomes" id="UP000761534"/>
    </source>
</evidence>